<name>A0ABW4H9Z5_9FLAO</name>
<protein>
    <submittedName>
        <fullName evidence="3">Outer membrane beta-barrel protein</fullName>
    </submittedName>
</protein>
<evidence type="ECO:0000313" key="4">
    <source>
        <dbReference type="Proteomes" id="UP001597138"/>
    </source>
</evidence>
<dbReference type="Pfam" id="PF13568">
    <property type="entry name" value="OMP_b-brl_2"/>
    <property type="match status" value="1"/>
</dbReference>
<keyword evidence="1" id="KW-0732">Signal</keyword>
<dbReference type="RefSeq" id="WP_379816619.1">
    <property type="nucleotide sequence ID" value="NZ_JBHUDZ010000005.1"/>
</dbReference>
<feature type="domain" description="Outer membrane protein beta-barrel" evidence="2">
    <location>
        <begin position="20"/>
        <end position="202"/>
    </location>
</feature>
<gene>
    <name evidence="3" type="ORF">ACFSC2_05215</name>
</gene>
<dbReference type="Proteomes" id="UP001597138">
    <property type="component" value="Unassembled WGS sequence"/>
</dbReference>
<comment type="caution">
    <text evidence="3">The sequence shown here is derived from an EMBL/GenBank/DDBJ whole genome shotgun (WGS) entry which is preliminary data.</text>
</comment>
<accession>A0ABW4H9Z5</accession>
<sequence>MKITLPLLLFFSFFNFSVHAQYESNITYGLKFGALHSSISNLPESIKGRDNTFDNSVMENKGTYGIEGGFFLNFKLHDTRVAIQPEILFRQSGEKITYRDALGKKFDLGLHYSSLQIGALYKLYPYEGLNFGAGVFYGINLSPNNVTYTSNEANGMYDVATRQFYIDGLEGTDDFALCFALGYELHSSIHFDMRYYLGVKDMVKSNASSFQFIENQNKSSVFCFSLGYSFHQW</sequence>
<evidence type="ECO:0000313" key="3">
    <source>
        <dbReference type="EMBL" id="MFD1602136.1"/>
    </source>
</evidence>
<feature type="signal peptide" evidence="1">
    <location>
        <begin position="1"/>
        <end position="20"/>
    </location>
</feature>
<feature type="chain" id="PRO_5047423029" evidence="1">
    <location>
        <begin position="21"/>
        <end position="233"/>
    </location>
</feature>
<organism evidence="3 4">
    <name type="scientific">Flavobacterium artemisiae</name>
    <dbReference type="NCBI Taxonomy" id="2126556"/>
    <lineage>
        <taxon>Bacteria</taxon>
        <taxon>Pseudomonadati</taxon>
        <taxon>Bacteroidota</taxon>
        <taxon>Flavobacteriia</taxon>
        <taxon>Flavobacteriales</taxon>
        <taxon>Flavobacteriaceae</taxon>
        <taxon>Flavobacterium</taxon>
    </lineage>
</organism>
<proteinExistence type="predicted"/>
<evidence type="ECO:0000259" key="2">
    <source>
        <dbReference type="Pfam" id="PF13568"/>
    </source>
</evidence>
<dbReference type="EMBL" id="JBHUDZ010000005">
    <property type="protein sequence ID" value="MFD1602136.1"/>
    <property type="molecule type" value="Genomic_DNA"/>
</dbReference>
<evidence type="ECO:0000256" key="1">
    <source>
        <dbReference type="SAM" id="SignalP"/>
    </source>
</evidence>
<reference evidence="4" key="1">
    <citation type="journal article" date="2019" name="Int. J. Syst. Evol. Microbiol.">
        <title>The Global Catalogue of Microorganisms (GCM) 10K type strain sequencing project: providing services to taxonomists for standard genome sequencing and annotation.</title>
        <authorList>
            <consortium name="The Broad Institute Genomics Platform"/>
            <consortium name="The Broad Institute Genome Sequencing Center for Infectious Disease"/>
            <person name="Wu L."/>
            <person name="Ma J."/>
        </authorList>
    </citation>
    <scope>NUCLEOTIDE SEQUENCE [LARGE SCALE GENOMIC DNA]</scope>
    <source>
        <strain evidence="4">CCUG 70865</strain>
    </source>
</reference>
<dbReference type="InterPro" id="IPR025665">
    <property type="entry name" value="Beta-barrel_OMP_2"/>
</dbReference>
<keyword evidence="4" id="KW-1185">Reference proteome</keyword>